<name>A0A8J3LAB4_9ACTN</name>
<dbReference type="RefSeq" id="WP_203698890.1">
    <property type="nucleotide sequence ID" value="NZ_BAAALC010000052.1"/>
</dbReference>
<gene>
    <name evidence="2" type="ORF">Cco03nite_76300</name>
</gene>
<evidence type="ECO:0000313" key="3">
    <source>
        <dbReference type="Proteomes" id="UP000630887"/>
    </source>
</evidence>
<dbReference type="EMBL" id="BONI01000106">
    <property type="protein sequence ID" value="GIG10930.1"/>
    <property type="molecule type" value="Genomic_DNA"/>
</dbReference>
<evidence type="ECO:0000259" key="1">
    <source>
        <dbReference type="Pfam" id="PF19998"/>
    </source>
</evidence>
<comment type="caution">
    <text evidence="2">The sequence shown here is derived from an EMBL/GenBank/DDBJ whole genome shotgun (WGS) entry which is preliminary data.</text>
</comment>
<dbReference type="AlphaFoldDB" id="A0A8J3LAB4"/>
<feature type="domain" description="FtsH ternary system" evidence="1">
    <location>
        <begin position="20"/>
        <end position="262"/>
    </location>
</feature>
<reference evidence="2 3" key="1">
    <citation type="submission" date="2021-01" db="EMBL/GenBank/DDBJ databases">
        <title>Whole genome shotgun sequence of Catellatospora coxensis NBRC 107359.</title>
        <authorList>
            <person name="Komaki H."/>
            <person name="Tamura T."/>
        </authorList>
    </citation>
    <scope>NUCLEOTIDE SEQUENCE [LARGE SCALE GENOMIC DNA]</scope>
    <source>
        <strain evidence="2 3">NBRC 107359</strain>
    </source>
</reference>
<proteinExistence type="predicted"/>
<dbReference type="InterPro" id="IPR045480">
    <property type="entry name" value="fvmX1"/>
</dbReference>
<dbReference type="Proteomes" id="UP000630887">
    <property type="component" value="Unassembled WGS sequence"/>
</dbReference>
<evidence type="ECO:0000313" key="2">
    <source>
        <dbReference type="EMBL" id="GIG10930.1"/>
    </source>
</evidence>
<accession>A0A8J3LAB4</accession>
<protein>
    <recommendedName>
        <fullName evidence="1">FtsH ternary system domain-containing protein</fullName>
    </recommendedName>
</protein>
<keyword evidence="3" id="KW-1185">Reference proteome</keyword>
<sequence>MNASATAHRILDWAIDPVGAPPTGPLLDVAALAEPSLHLLAALGMLAQASAARSHAGAPPLGDGGPVGLGTVLIAAAAGGRMQRGVAERILGAVPPMRAVPSDWAEAVVRHGLCGTLLRAAGWPGGADDQLVAASPLTAVLHRPVTGQGTAVLPAVSALLRRPRGDSVLVAALCEPSADAAVLIWRSAVLEHLRGEHLELLLDVYTTARLRHGELWDARIAWAAKNLRRAGLPDDTALATLRYWAPLARVHRDQRPQTLAGRIVAGTLRAADPIPRPRPDRSTDQITGRVYLRPADYMTVLRLVERYGLLPVEDLL</sequence>
<organism evidence="2 3">
    <name type="scientific">Catellatospora coxensis</name>
    <dbReference type="NCBI Taxonomy" id="310354"/>
    <lineage>
        <taxon>Bacteria</taxon>
        <taxon>Bacillati</taxon>
        <taxon>Actinomycetota</taxon>
        <taxon>Actinomycetes</taxon>
        <taxon>Micromonosporales</taxon>
        <taxon>Micromonosporaceae</taxon>
        <taxon>Catellatospora</taxon>
    </lineage>
</organism>
<dbReference type="Pfam" id="PF19998">
    <property type="entry name" value="fvmX1"/>
    <property type="match status" value="1"/>
</dbReference>